<sequence>MSPPAQQSPLDEDQFCCSVCLELLKEPVTIYCGHSYCRGCIEGCWDQEQEKGEFSCPQCRETFIPRPVLRRNNMLAEVIPETSGDISWTGRWKKTFLHTATSK</sequence>
<evidence type="ECO:0000256" key="4">
    <source>
        <dbReference type="PROSITE-ProRule" id="PRU00175"/>
    </source>
</evidence>
<dbReference type="GeneTree" id="ENSGT01150000286899"/>
<evidence type="ECO:0000259" key="5">
    <source>
        <dbReference type="PROSITE" id="PS50089"/>
    </source>
</evidence>
<keyword evidence="3" id="KW-0862">Zinc</keyword>
<dbReference type="InterPro" id="IPR051051">
    <property type="entry name" value="E3_ubiq-ligase_TRIM/RNF"/>
</dbReference>
<dbReference type="Gene3D" id="3.30.40.10">
    <property type="entry name" value="Zinc/RING finger domain, C3HC4 (zinc finger)"/>
    <property type="match status" value="1"/>
</dbReference>
<dbReference type="InterPro" id="IPR017907">
    <property type="entry name" value="Znf_RING_CS"/>
</dbReference>
<organism evidence="6">
    <name type="scientific">Stegastes partitus</name>
    <name type="common">bicolor damselfish</name>
    <dbReference type="NCBI Taxonomy" id="144197"/>
    <lineage>
        <taxon>Eukaryota</taxon>
        <taxon>Metazoa</taxon>
        <taxon>Chordata</taxon>
        <taxon>Craniata</taxon>
        <taxon>Vertebrata</taxon>
        <taxon>Euteleostomi</taxon>
        <taxon>Actinopterygii</taxon>
        <taxon>Neopterygii</taxon>
        <taxon>Teleostei</taxon>
        <taxon>Neoteleostei</taxon>
        <taxon>Acanthomorphata</taxon>
        <taxon>Ovalentaria</taxon>
        <taxon>Pomacentridae</taxon>
        <taxon>Stegastes</taxon>
    </lineage>
</organism>
<dbReference type="SUPFAM" id="SSF57850">
    <property type="entry name" value="RING/U-box"/>
    <property type="match status" value="1"/>
</dbReference>
<dbReference type="Pfam" id="PF15227">
    <property type="entry name" value="zf-C3HC4_4"/>
    <property type="match status" value="1"/>
</dbReference>
<dbReference type="PROSITE" id="PS50089">
    <property type="entry name" value="ZF_RING_2"/>
    <property type="match status" value="1"/>
</dbReference>
<reference evidence="6" key="1">
    <citation type="submission" date="2023-09" db="UniProtKB">
        <authorList>
            <consortium name="Ensembl"/>
        </authorList>
    </citation>
    <scope>IDENTIFICATION</scope>
</reference>
<feature type="domain" description="RING-type" evidence="5">
    <location>
        <begin position="17"/>
        <end position="60"/>
    </location>
</feature>
<keyword evidence="1" id="KW-0479">Metal-binding</keyword>
<accession>A0A3B5AL63</accession>
<evidence type="ECO:0000256" key="3">
    <source>
        <dbReference type="ARBA" id="ARBA00022833"/>
    </source>
</evidence>
<proteinExistence type="predicted"/>
<dbReference type="STRING" id="144197.ENSSPAP00000021171"/>
<dbReference type="PROSITE" id="PS00518">
    <property type="entry name" value="ZF_RING_1"/>
    <property type="match status" value="1"/>
</dbReference>
<dbReference type="PANTHER" id="PTHR25465:SF14">
    <property type="entry name" value="E3 UBIQUITIN-PROTEIN LIGASE TRIM65"/>
    <property type="match status" value="1"/>
</dbReference>
<dbReference type="Ensembl" id="ENSSPAT00000021493.1">
    <property type="protein sequence ID" value="ENSSPAP00000021171.1"/>
    <property type="gene ID" value="ENSSPAG00000015962.1"/>
</dbReference>
<dbReference type="PANTHER" id="PTHR25465">
    <property type="entry name" value="B-BOX DOMAIN CONTAINING"/>
    <property type="match status" value="1"/>
</dbReference>
<evidence type="ECO:0000256" key="2">
    <source>
        <dbReference type="ARBA" id="ARBA00022771"/>
    </source>
</evidence>
<keyword evidence="2 4" id="KW-0863">Zinc-finger</keyword>
<evidence type="ECO:0000256" key="1">
    <source>
        <dbReference type="ARBA" id="ARBA00022723"/>
    </source>
</evidence>
<evidence type="ECO:0000313" key="6">
    <source>
        <dbReference type="Ensembl" id="ENSSPAP00000021171.1"/>
    </source>
</evidence>
<dbReference type="InterPro" id="IPR013083">
    <property type="entry name" value="Znf_RING/FYVE/PHD"/>
</dbReference>
<dbReference type="SMART" id="SM00184">
    <property type="entry name" value="RING"/>
    <property type="match status" value="1"/>
</dbReference>
<dbReference type="GO" id="GO:0008270">
    <property type="term" value="F:zinc ion binding"/>
    <property type="evidence" value="ECO:0007669"/>
    <property type="project" value="UniProtKB-KW"/>
</dbReference>
<protein>
    <recommendedName>
        <fullName evidence="5">RING-type domain-containing protein</fullName>
    </recommendedName>
</protein>
<name>A0A3B5AL63_9TELE</name>
<dbReference type="AlphaFoldDB" id="A0A3B5AL63"/>
<dbReference type="InterPro" id="IPR001841">
    <property type="entry name" value="Znf_RING"/>
</dbReference>